<keyword evidence="2" id="KW-1133">Transmembrane helix</keyword>
<protein>
    <submittedName>
        <fullName evidence="3">5-bromo-4-chloroindolyl phosphate hydrolysis family protein</fullName>
    </submittedName>
</protein>
<comment type="caution">
    <text evidence="3">The sequence shown here is derived from an EMBL/GenBank/DDBJ whole genome shotgun (WGS) entry which is preliminary data.</text>
</comment>
<dbReference type="RefSeq" id="WP_206967875.1">
    <property type="nucleotide sequence ID" value="NZ_JAFLVX010000032.1"/>
</dbReference>
<feature type="transmembrane region" description="Helical" evidence="2">
    <location>
        <begin position="9"/>
        <end position="26"/>
    </location>
</feature>
<accession>A0ABS3HV93</accession>
<name>A0ABS3HV93_9ENTE</name>
<dbReference type="Pfam" id="PF10112">
    <property type="entry name" value="Halogen_Hydrol"/>
    <property type="match status" value="1"/>
</dbReference>
<evidence type="ECO:0000256" key="1">
    <source>
        <dbReference type="SAM" id="Coils"/>
    </source>
</evidence>
<dbReference type="EMBL" id="JAFLVX010000032">
    <property type="protein sequence ID" value="MBO0477682.1"/>
    <property type="molecule type" value="Genomic_DNA"/>
</dbReference>
<feature type="coiled-coil region" evidence="1">
    <location>
        <begin position="61"/>
        <end position="116"/>
    </location>
</feature>
<feature type="coiled-coil region" evidence="1">
    <location>
        <begin position="200"/>
        <end position="227"/>
    </location>
</feature>
<organism evidence="3 4">
    <name type="scientific">Candidatus Vagococcus giribetii</name>
    <dbReference type="NCBI Taxonomy" id="2230876"/>
    <lineage>
        <taxon>Bacteria</taxon>
        <taxon>Bacillati</taxon>
        <taxon>Bacillota</taxon>
        <taxon>Bacilli</taxon>
        <taxon>Lactobacillales</taxon>
        <taxon>Enterococcaceae</taxon>
        <taxon>Vagococcus</taxon>
    </lineage>
</organism>
<keyword evidence="1" id="KW-0175">Coiled coil</keyword>
<feature type="transmembrane region" description="Helical" evidence="2">
    <location>
        <begin position="32"/>
        <end position="53"/>
    </location>
</feature>
<proteinExistence type="predicted"/>
<sequence>MKQNKQSKLIKMLGAIVILIPLTIIFDGHSPFIHTILSVALFFSIFFAVLLLIKTVFSQNKASAKNEMPELTKEKEAHYAEFGMNDKEIIFFRETMADARKQITTLEDNMQQVAKLKAINLRYDTLKASRAMFKEIVKEPNKLHQSDRFLYNHLPNLVELTSKYIEINNHELKTKDTFDALNQCATAIEEVSQLIVKDYADFVKDDLEDLDVELSIAKQNIDREKDIEEYKQEKEHI</sequence>
<keyword evidence="4" id="KW-1185">Reference proteome</keyword>
<evidence type="ECO:0000313" key="4">
    <source>
        <dbReference type="Proteomes" id="UP000664857"/>
    </source>
</evidence>
<evidence type="ECO:0000256" key="2">
    <source>
        <dbReference type="SAM" id="Phobius"/>
    </source>
</evidence>
<keyword evidence="2" id="KW-0472">Membrane</keyword>
<reference evidence="3 4" key="1">
    <citation type="submission" date="2021-03" db="EMBL/GenBank/DDBJ databases">
        <title>Enterococcal diversity collection.</title>
        <authorList>
            <person name="Gilmore M.S."/>
            <person name="Schwartzman J."/>
            <person name="Van Tyne D."/>
            <person name="Martin M."/>
            <person name="Earl A.M."/>
            <person name="Manson A.L."/>
            <person name="Straub T."/>
            <person name="Salamzade R."/>
            <person name="Saavedra J."/>
            <person name="Lebreton F."/>
            <person name="Prichula J."/>
            <person name="Schaufler K."/>
            <person name="Gaca A."/>
            <person name="Sgardioli B."/>
            <person name="Wagenaar J."/>
            <person name="Strong T."/>
        </authorList>
    </citation>
    <scope>NUCLEOTIDE SEQUENCE [LARGE SCALE GENOMIC DNA]</scope>
    <source>
        <strain evidence="3 4">DIV0080</strain>
    </source>
</reference>
<gene>
    <name evidence="3" type="ORF">DOK76_11405</name>
</gene>
<evidence type="ECO:0000313" key="3">
    <source>
        <dbReference type="EMBL" id="MBO0477682.1"/>
    </source>
</evidence>
<keyword evidence="2" id="KW-0812">Transmembrane</keyword>
<dbReference type="InterPro" id="IPR018770">
    <property type="entry name" value="ChloroindolylP_hydrolase"/>
</dbReference>
<dbReference type="Proteomes" id="UP000664857">
    <property type="component" value="Unassembled WGS sequence"/>
</dbReference>